<name>A0A8J2WU25_9STRA</name>
<sequence>MLRTALNAPRRLARRLRFFADDADPTELPQKPPPVCVPRAARRAYADKLAEQRRGWVAAVERERAEKRAEETAARERREAARRDKKAAREARAAAARERREAEKAEASVRRRDRIGRASAALDGQRAERIERQERLVDALEDEAKHWLVDDATIDAKITPELFSGPPASTGLVTRESHAWWRYAAQVDGRPDLSAEDELLLNRDEEATRVATTTERLIWTQAAHPREFHRVLDDGAAIAEAIADLDVQHLKPRVFRPRGPPPSKS</sequence>
<accession>A0A8J2WU25</accession>
<reference evidence="2" key="1">
    <citation type="submission" date="2021-11" db="EMBL/GenBank/DDBJ databases">
        <authorList>
            <consortium name="Genoscope - CEA"/>
            <person name="William W."/>
        </authorList>
    </citation>
    <scope>NUCLEOTIDE SEQUENCE</scope>
</reference>
<gene>
    <name evidence="2" type="ORF">PECAL_2P13780</name>
</gene>
<dbReference type="Proteomes" id="UP000789595">
    <property type="component" value="Unassembled WGS sequence"/>
</dbReference>
<evidence type="ECO:0000313" key="2">
    <source>
        <dbReference type="EMBL" id="CAH0368317.1"/>
    </source>
</evidence>
<evidence type="ECO:0000256" key="1">
    <source>
        <dbReference type="SAM" id="MobiDB-lite"/>
    </source>
</evidence>
<dbReference type="AlphaFoldDB" id="A0A8J2WU25"/>
<organism evidence="2 3">
    <name type="scientific">Pelagomonas calceolata</name>
    <dbReference type="NCBI Taxonomy" id="35677"/>
    <lineage>
        <taxon>Eukaryota</taxon>
        <taxon>Sar</taxon>
        <taxon>Stramenopiles</taxon>
        <taxon>Ochrophyta</taxon>
        <taxon>Pelagophyceae</taxon>
        <taxon>Pelagomonadales</taxon>
        <taxon>Pelagomonadaceae</taxon>
        <taxon>Pelagomonas</taxon>
    </lineage>
</organism>
<evidence type="ECO:0000313" key="3">
    <source>
        <dbReference type="Proteomes" id="UP000789595"/>
    </source>
</evidence>
<dbReference type="OrthoDB" id="10671775at2759"/>
<comment type="caution">
    <text evidence="2">The sequence shown here is derived from an EMBL/GenBank/DDBJ whole genome shotgun (WGS) entry which is preliminary data.</text>
</comment>
<feature type="region of interest" description="Disordered" evidence="1">
    <location>
        <begin position="61"/>
        <end position="110"/>
    </location>
</feature>
<keyword evidence="3" id="KW-1185">Reference proteome</keyword>
<protein>
    <submittedName>
        <fullName evidence="2">Uncharacterized protein</fullName>
    </submittedName>
</protein>
<dbReference type="EMBL" id="CAKKNE010000002">
    <property type="protein sequence ID" value="CAH0368317.1"/>
    <property type="molecule type" value="Genomic_DNA"/>
</dbReference>
<proteinExistence type="predicted"/>